<dbReference type="GeneID" id="85396635"/>
<feature type="region of interest" description="Disordered" evidence="1">
    <location>
        <begin position="257"/>
        <end position="296"/>
    </location>
</feature>
<sequence>MSQLQEAVLASNDIFTFIGRQTSEPPGTLDAVNDHRRSLPGFPQDTNPNILVGLSVKVEESDQNFDKWEFITHDQSSPLPSIEESFSISESPSQRMGSTMPTTLLGSDYSFSPFPKSSSRFDRNEAWNPTEDVPVQRRYHLSAPKISSPLKRQRGRPSLRYHTKMTIDNYKMLPVPERSQVPGYQSLRDGFDTREIIGSSKLRSAKRRKRSPALPGISSLSVSCGIKPASFRSNTKSTRMRERFVIDPDLQRNTRVKASSEAVDLLATPESPGEATSNKFQHTERSNVNENSGSPGVLPSLRTIEVLPMYRRSRHRSDNLFILSDHAEETDFTRHAVLQSDRANAGSRDASHVGISSTSREASATALVGDVFDDQLDLNELAATDSTTPADTMTKMKPDAGRKTSFGLMSTRETDLSGGTQKALPLAGLQGGSATWAGAFADLRPRPYGTFSSESRNVESKNKAQLGAK</sequence>
<accession>A0AAD9CZ89</accession>
<dbReference type="RefSeq" id="XP_060369258.1">
    <property type="nucleotide sequence ID" value="XM_060512737.1"/>
</dbReference>
<evidence type="ECO:0000313" key="2">
    <source>
        <dbReference type="EMBL" id="KAK1729203.1"/>
    </source>
</evidence>
<dbReference type="Proteomes" id="UP001244207">
    <property type="component" value="Unassembled WGS sequence"/>
</dbReference>
<proteinExistence type="predicted"/>
<protein>
    <submittedName>
        <fullName evidence="2">Uncharacterized protein</fullName>
    </submittedName>
</protein>
<comment type="caution">
    <text evidence="2">The sequence shown here is derived from an EMBL/GenBank/DDBJ whole genome shotgun (WGS) entry which is preliminary data.</text>
</comment>
<dbReference type="AlphaFoldDB" id="A0AAD9CZ89"/>
<evidence type="ECO:0000256" key="1">
    <source>
        <dbReference type="SAM" id="MobiDB-lite"/>
    </source>
</evidence>
<gene>
    <name evidence="2" type="ORF">BDZ83DRAFT_72557</name>
</gene>
<name>A0AAD9CZ89_GLOAC</name>
<keyword evidence="3" id="KW-1185">Reference proteome</keyword>
<dbReference type="EMBL" id="JAHMHS010000013">
    <property type="protein sequence ID" value="KAK1729203.1"/>
    <property type="molecule type" value="Genomic_DNA"/>
</dbReference>
<evidence type="ECO:0000313" key="3">
    <source>
        <dbReference type="Proteomes" id="UP001244207"/>
    </source>
</evidence>
<feature type="region of interest" description="Disordered" evidence="1">
    <location>
        <begin position="447"/>
        <end position="469"/>
    </location>
</feature>
<organism evidence="2 3">
    <name type="scientific">Glomerella acutata</name>
    <name type="common">Colletotrichum acutatum</name>
    <dbReference type="NCBI Taxonomy" id="27357"/>
    <lineage>
        <taxon>Eukaryota</taxon>
        <taxon>Fungi</taxon>
        <taxon>Dikarya</taxon>
        <taxon>Ascomycota</taxon>
        <taxon>Pezizomycotina</taxon>
        <taxon>Sordariomycetes</taxon>
        <taxon>Hypocreomycetidae</taxon>
        <taxon>Glomerellales</taxon>
        <taxon>Glomerellaceae</taxon>
        <taxon>Colletotrichum</taxon>
        <taxon>Colletotrichum acutatum species complex</taxon>
    </lineage>
</organism>
<reference evidence="2" key="1">
    <citation type="submission" date="2021-12" db="EMBL/GenBank/DDBJ databases">
        <title>Comparative genomics, transcriptomics and evolutionary studies reveal genomic signatures of adaptation to plant cell wall in hemibiotrophic fungi.</title>
        <authorList>
            <consortium name="DOE Joint Genome Institute"/>
            <person name="Baroncelli R."/>
            <person name="Diaz J.F."/>
            <person name="Benocci T."/>
            <person name="Peng M."/>
            <person name="Battaglia E."/>
            <person name="Haridas S."/>
            <person name="Andreopoulos W."/>
            <person name="Labutti K."/>
            <person name="Pangilinan J."/>
            <person name="Floch G.L."/>
            <person name="Makela M.R."/>
            <person name="Henrissat B."/>
            <person name="Grigoriev I.V."/>
            <person name="Crouch J.A."/>
            <person name="De Vries R.P."/>
            <person name="Sukno S.A."/>
            <person name="Thon M.R."/>
        </authorList>
    </citation>
    <scope>NUCLEOTIDE SEQUENCE</scope>
    <source>
        <strain evidence="2">CBS 112980</strain>
    </source>
</reference>